<dbReference type="OMA" id="NIDETHA"/>
<comment type="caution">
    <text evidence="1">The sequence shown here is derived from an EMBL/GenBank/DDBJ whole genome shotgun (WGS) entry which is preliminary data.</text>
</comment>
<accession>A0A1C7LZL0</accession>
<evidence type="ECO:0000313" key="2">
    <source>
        <dbReference type="Proteomes" id="UP000092993"/>
    </source>
</evidence>
<dbReference type="Proteomes" id="UP000092993">
    <property type="component" value="Unassembled WGS sequence"/>
</dbReference>
<dbReference type="EMBL" id="LUGG01000014">
    <property type="protein sequence ID" value="OBZ70111.1"/>
    <property type="molecule type" value="Genomic_DNA"/>
</dbReference>
<organism evidence="1 2">
    <name type="scientific">Grifola frondosa</name>
    <name type="common">Maitake</name>
    <name type="synonym">Polyporus frondosus</name>
    <dbReference type="NCBI Taxonomy" id="5627"/>
    <lineage>
        <taxon>Eukaryota</taxon>
        <taxon>Fungi</taxon>
        <taxon>Dikarya</taxon>
        <taxon>Basidiomycota</taxon>
        <taxon>Agaricomycotina</taxon>
        <taxon>Agaricomycetes</taxon>
        <taxon>Polyporales</taxon>
        <taxon>Grifolaceae</taxon>
        <taxon>Grifola</taxon>
    </lineage>
</organism>
<dbReference type="AlphaFoldDB" id="A0A1C7LZL0"/>
<gene>
    <name evidence="1" type="ORF">A0H81_09836</name>
</gene>
<protein>
    <submittedName>
        <fullName evidence="1">Uncharacterized protein</fullName>
    </submittedName>
</protein>
<name>A0A1C7LZL0_GRIFR</name>
<dbReference type="OrthoDB" id="2758168at2759"/>
<sequence length="335" mass="38140">MLLNGLRSCHRLLPFISFSRPAYGFGKYQRLLVSRQTTRTLTRKYVTDIQYVPRSKHKIVAGQTFHTLDPAKLDKDDYAYLELKSCILYDSGSALFSDPQGVVPPATSGFLYYRTPPPKAPPAAGEIRFRLTPDDDPASFNIGKDLLLPDDTPWHIDLLCIPNFPQLQVLTDVLQRDGLVSPALITECMRLCGGTHLPNNTRLLYALDQPFSLDLSRHNITTYILGQSDLKRHIFPNMFTDTLRHLPQIFHPYKGSVVCRFERSPFPQHANTRTVVVRVLKIVKPVECVMPNYDNAIEEPREGELVVKYGEVLAYNIDETHAFHPLRIFFDEGAE</sequence>
<proteinExistence type="predicted"/>
<evidence type="ECO:0000313" key="1">
    <source>
        <dbReference type="EMBL" id="OBZ70111.1"/>
    </source>
</evidence>
<keyword evidence="2" id="KW-1185">Reference proteome</keyword>
<reference evidence="1 2" key="1">
    <citation type="submission" date="2016-03" db="EMBL/GenBank/DDBJ databases">
        <title>Whole genome sequencing of Grifola frondosa 9006-11.</title>
        <authorList>
            <person name="Min B."/>
            <person name="Park H."/>
            <person name="Kim J.-G."/>
            <person name="Cho H."/>
            <person name="Oh Y.-L."/>
            <person name="Kong W.-S."/>
            <person name="Choi I.-G."/>
        </authorList>
    </citation>
    <scope>NUCLEOTIDE SEQUENCE [LARGE SCALE GENOMIC DNA]</scope>
    <source>
        <strain evidence="1 2">9006-11</strain>
    </source>
</reference>